<dbReference type="InterPro" id="IPR000192">
    <property type="entry name" value="Aminotrans_V_dom"/>
</dbReference>
<dbReference type="HAMAP" id="MF_00160">
    <property type="entry name" value="SerC_aminotrans_5"/>
    <property type="match status" value="1"/>
</dbReference>
<dbReference type="GO" id="GO:0008615">
    <property type="term" value="P:pyridoxine biosynthetic process"/>
    <property type="evidence" value="ECO:0007669"/>
    <property type="project" value="UniProtKB-UniRule"/>
</dbReference>
<dbReference type="Gene3D" id="3.90.1150.10">
    <property type="entry name" value="Aspartate Aminotransferase, domain 1"/>
    <property type="match status" value="1"/>
</dbReference>
<dbReference type="AlphaFoldDB" id="A0AAJ1BGW9"/>
<dbReference type="NCBIfam" id="TIGR01364">
    <property type="entry name" value="serC_1"/>
    <property type="match status" value="1"/>
</dbReference>
<keyword evidence="8 12" id="KW-0664">Pyridoxine biosynthesis</keyword>
<dbReference type="Proteomes" id="UP001297581">
    <property type="component" value="Unassembled WGS sequence"/>
</dbReference>
<feature type="binding site" evidence="12">
    <location>
        <position position="42"/>
    </location>
    <ligand>
        <name>L-glutamate</name>
        <dbReference type="ChEBI" id="CHEBI:29985"/>
    </ligand>
</feature>
<dbReference type="GO" id="GO:0030170">
    <property type="term" value="F:pyridoxal phosphate binding"/>
    <property type="evidence" value="ECO:0007669"/>
    <property type="project" value="UniProtKB-UniRule"/>
</dbReference>
<evidence type="ECO:0000256" key="12">
    <source>
        <dbReference type="HAMAP-Rule" id="MF_00160"/>
    </source>
</evidence>
<evidence type="ECO:0000256" key="2">
    <source>
        <dbReference type="ARBA" id="ARBA00005099"/>
    </source>
</evidence>
<dbReference type="InterPro" id="IPR015421">
    <property type="entry name" value="PyrdxlP-dep_Trfase_major"/>
</dbReference>
<dbReference type="RefSeq" id="WP_240590813.1">
    <property type="nucleotide sequence ID" value="NZ_JAKUDL010000002.1"/>
</dbReference>
<dbReference type="PIRSF" id="PIRSF000525">
    <property type="entry name" value="SerC"/>
    <property type="match status" value="1"/>
</dbReference>
<comment type="function">
    <text evidence="12">Catalyzes the reversible conversion of 3-phosphohydroxypyruvate to phosphoserine and of 3-hydroxy-2-oxo-4-phosphonooxybutanoate to phosphohydroxythreonine.</text>
</comment>
<reference evidence="14 15" key="1">
    <citation type="submission" date="2022-02" db="EMBL/GenBank/DDBJ databases">
        <title>The genome sequence of Shewanella sp. 3B26.</title>
        <authorList>
            <person name="Du J."/>
        </authorList>
    </citation>
    <scope>NUCLEOTIDE SEQUENCE [LARGE SCALE GENOMIC DNA]</scope>
    <source>
        <strain evidence="14 15">3B26</strain>
    </source>
</reference>
<evidence type="ECO:0000256" key="3">
    <source>
        <dbReference type="ARBA" id="ARBA00006904"/>
    </source>
</evidence>
<dbReference type="GO" id="GO:0004648">
    <property type="term" value="F:O-phospho-L-serine:2-oxoglutarate aminotransferase activity"/>
    <property type="evidence" value="ECO:0007669"/>
    <property type="project" value="UniProtKB-UniRule"/>
</dbReference>
<dbReference type="PANTHER" id="PTHR43247">
    <property type="entry name" value="PHOSPHOSERINE AMINOTRANSFERASE"/>
    <property type="match status" value="1"/>
</dbReference>
<keyword evidence="12" id="KW-0963">Cytoplasm</keyword>
<comment type="catalytic activity">
    <reaction evidence="11 12">
        <text>O-phospho-L-serine + 2-oxoglutarate = 3-phosphooxypyruvate + L-glutamate</text>
        <dbReference type="Rhea" id="RHEA:14329"/>
        <dbReference type="ChEBI" id="CHEBI:16810"/>
        <dbReference type="ChEBI" id="CHEBI:18110"/>
        <dbReference type="ChEBI" id="CHEBI:29985"/>
        <dbReference type="ChEBI" id="CHEBI:57524"/>
        <dbReference type="EC" id="2.6.1.52"/>
    </reaction>
</comment>
<keyword evidence="5 12" id="KW-0028">Amino-acid biosynthesis</keyword>
<sequence>MSAVYNFCAGPAMLPAAVMKKAQAELLDWNGQGVSVMEVSHRGAPFIQLAKDSEADLRELMNIPDNYHVLFMHGGGRGQFSAVVNNFLGDNGKALYLVSGQWSKAATEEAKKLAGDDNIDVIDIVEKVNGINQVVIPALSGNGSEYRYLHYCPNETVDGIEIFDDIDSPWPIVADMSSNIMSREIDVSRFAVIYAGAQKNIGPSGLSIVIVRKDMLELPQLTQSSIMDYRLTAENDSMYNTPPTFAWYLAAEVFKWLKSVGGVKGMAEVNAEKARRLYACIDSLDFYKNGVAPQNRSQMNVTFQLADESLDKDFLKEAEALGLVALKGHRIVGGMRASIYNAMPLEGVDALVSFMQAFAAKHSS</sequence>
<feature type="domain" description="Aminotransferase class V" evidence="13">
    <location>
        <begin position="4"/>
        <end position="351"/>
    </location>
</feature>
<evidence type="ECO:0000256" key="6">
    <source>
        <dbReference type="ARBA" id="ARBA00022679"/>
    </source>
</evidence>
<feature type="binding site" evidence="12">
    <location>
        <position position="198"/>
    </location>
    <ligand>
        <name>pyridoxal 5'-phosphate</name>
        <dbReference type="ChEBI" id="CHEBI:597326"/>
    </ligand>
</feature>
<evidence type="ECO:0000256" key="9">
    <source>
        <dbReference type="ARBA" id="ARBA00023299"/>
    </source>
</evidence>
<evidence type="ECO:0000256" key="1">
    <source>
        <dbReference type="ARBA" id="ARBA00004915"/>
    </source>
</evidence>
<gene>
    <name evidence="12 14" type="primary">serC</name>
    <name evidence="14" type="ORF">MJ923_09225</name>
</gene>
<dbReference type="FunFam" id="3.90.1150.10:FF:000006">
    <property type="entry name" value="Phosphoserine aminotransferase"/>
    <property type="match status" value="1"/>
</dbReference>
<accession>A0AAJ1BGW9</accession>
<dbReference type="InterPro" id="IPR022278">
    <property type="entry name" value="Pser_aminoTfrase"/>
</dbReference>
<evidence type="ECO:0000256" key="10">
    <source>
        <dbReference type="ARBA" id="ARBA00047630"/>
    </source>
</evidence>
<feature type="binding site" evidence="12">
    <location>
        <position position="175"/>
    </location>
    <ligand>
        <name>pyridoxal 5'-phosphate</name>
        <dbReference type="ChEBI" id="CHEBI:597326"/>
    </ligand>
</feature>
<feature type="binding site" evidence="12">
    <location>
        <position position="102"/>
    </location>
    <ligand>
        <name>pyridoxal 5'-phosphate</name>
        <dbReference type="ChEBI" id="CHEBI:597326"/>
    </ligand>
</feature>
<dbReference type="PANTHER" id="PTHR43247:SF1">
    <property type="entry name" value="PHOSPHOSERINE AMINOTRANSFERASE"/>
    <property type="match status" value="1"/>
</dbReference>
<dbReference type="Pfam" id="PF00266">
    <property type="entry name" value="Aminotran_5"/>
    <property type="match status" value="1"/>
</dbReference>
<evidence type="ECO:0000313" key="15">
    <source>
        <dbReference type="Proteomes" id="UP001297581"/>
    </source>
</evidence>
<keyword evidence="4 12" id="KW-0032">Aminotransferase</keyword>
<comment type="catalytic activity">
    <reaction evidence="10 12">
        <text>4-(phosphooxy)-L-threonine + 2-oxoglutarate = (R)-3-hydroxy-2-oxo-4-phosphooxybutanoate + L-glutamate</text>
        <dbReference type="Rhea" id="RHEA:16573"/>
        <dbReference type="ChEBI" id="CHEBI:16810"/>
        <dbReference type="ChEBI" id="CHEBI:29985"/>
        <dbReference type="ChEBI" id="CHEBI:58452"/>
        <dbReference type="ChEBI" id="CHEBI:58538"/>
        <dbReference type="EC" id="2.6.1.52"/>
    </reaction>
</comment>
<dbReference type="EC" id="2.6.1.52" evidence="12"/>
<evidence type="ECO:0000259" key="13">
    <source>
        <dbReference type="Pfam" id="PF00266"/>
    </source>
</evidence>
<dbReference type="Gene3D" id="3.40.640.10">
    <property type="entry name" value="Type I PLP-dependent aspartate aminotransferase-like (Major domain)"/>
    <property type="match status" value="1"/>
</dbReference>
<proteinExistence type="inferred from homology"/>
<comment type="pathway">
    <text evidence="2 12">Amino-acid biosynthesis; L-serine biosynthesis; L-serine from 3-phospho-D-glycerate: step 2/3.</text>
</comment>
<comment type="cofactor">
    <cofactor evidence="12">
        <name>pyridoxal 5'-phosphate</name>
        <dbReference type="ChEBI" id="CHEBI:597326"/>
    </cofactor>
    <text evidence="12">Binds 1 pyridoxal phosphate per subunit.</text>
</comment>
<comment type="similarity">
    <text evidence="3 12">Belongs to the class-V pyridoxal-phosphate-dependent aminotransferase family. SerC subfamily.</text>
</comment>
<feature type="binding site" evidence="12">
    <location>
        <position position="156"/>
    </location>
    <ligand>
        <name>pyridoxal 5'-phosphate</name>
        <dbReference type="ChEBI" id="CHEBI:597326"/>
    </ligand>
</feature>
<feature type="binding site" evidence="12">
    <location>
        <begin position="240"/>
        <end position="241"/>
    </location>
    <ligand>
        <name>pyridoxal 5'-phosphate</name>
        <dbReference type="ChEBI" id="CHEBI:597326"/>
    </ligand>
</feature>
<evidence type="ECO:0000313" key="14">
    <source>
        <dbReference type="EMBL" id="MCH4294481.1"/>
    </source>
</evidence>
<evidence type="ECO:0000256" key="4">
    <source>
        <dbReference type="ARBA" id="ARBA00022576"/>
    </source>
</evidence>
<evidence type="ECO:0000256" key="8">
    <source>
        <dbReference type="ARBA" id="ARBA00023096"/>
    </source>
</evidence>
<comment type="subcellular location">
    <subcellularLocation>
        <location evidence="12">Cytoplasm</location>
    </subcellularLocation>
</comment>
<keyword evidence="9 12" id="KW-0718">Serine biosynthesis</keyword>
<evidence type="ECO:0000256" key="11">
    <source>
        <dbReference type="ARBA" id="ARBA00049007"/>
    </source>
</evidence>
<comment type="caution">
    <text evidence="12">Lacks conserved residue(s) required for the propagation of feature annotation.</text>
</comment>
<evidence type="ECO:0000256" key="7">
    <source>
        <dbReference type="ARBA" id="ARBA00022898"/>
    </source>
</evidence>
<keyword evidence="15" id="KW-1185">Reference proteome</keyword>
<dbReference type="InterPro" id="IPR015422">
    <property type="entry name" value="PyrdxlP-dep_Trfase_small"/>
</dbReference>
<feature type="binding site" evidence="12">
    <location>
        <begin position="76"/>
        <end position="77"/>
    </location>
    <ligand>
        <name>pyridoxal 5'-phosphate</name>
        <dbReference type="ChEBI" id="CHEBI:597326"/>
    </ligand>
</feature>
<dbReference type="NCBIfam" id="NF003764">
    <property type="entry name" value="PRK05355.1"/>
    <property type="match status" value="1"/>
</dbReference>
<keyword evidence="7 12" id="KW-0663">Pyridoxal phosphate</keyword>
<dbReference type="FunFam" id="3.40.640.10:FF:000010">
    <property type="entry name" value="Phosphoserine aminotransferase"/>
    <property type="match status" value="1"/>
</dbReference>
<comment type="pathway">
    <text evidence="1 12">Cofactor biosynthesis; pyridoxine 5'-phosphate biosynthesis; pyridoxine 5'-phosphate from D-erythrose 4-phosphate: step 3/5.</text>
</comment>
<dbReference type="EMBL" id="JAKUDL010000002">
    <property type="protein sequence ID" value="MCH4294481.1"/>
    <property type="molecule type" value="Genomic_DNA"/>
</dbReference>
<name>A0AAJ1BGW9_9GAMM</name>
<dbReference type="GO" id="GO:0005737">
    <property type="term" value="C:cytoplasm"/>
    <property type="evidence" value="ECO:0007669"/>
    <property type="project" value="UniProtKB-SubCell"/>
</dbReference>
<organism evidence="14 15">
    <name type="scientific">Shewanella zhuhaiensis</name>
    <dbReference type="NCBI Taxonomy" id="2919576"/>
    <lineage>
        <taxon>Bacteria</taxon>
        <taxon>Pseudomonadati</taxon>
        <taxon>Pseudomonadota</taxon>
        <taxon>Gammaproteobacteria</taxon>
        <taxon>Alteromonadales</taxon>
        <taxon>Shewanellaceae</taxon>
        <taxon>Shewanella</taxon>
    </lineage>
</organism>
<dbReference type="SUPFAM" id="SSF53383">
    <property type="entry name" value="PLP-dependent transferases"/>
    <property type="match status" value="1"/>
</dbReference>
<dbReference type="GO" id="GO:0006564">
    <property type="term" value="P:L-serine biosynthetic process"/>
    <property type="evidence" value="ECO:0007669"/>
    <property type="project" value="UniProtKB-UniRule"/>
</dbReference>
<feature type="modified residue" description="N6-(pyridoxal phosphate)lysine" evidence="12">
    <location>
        <position position="199"/>
    </location>
</feature>
<comment type="subunit">
    <text evidence="12">Homodimer.</text>
</comment>
<evidence type="ECO:0000256" key="5">
    <source>
        <dbReference type="ARBA" id="ARBA00022605"/>
    </source>
</evidence>
<dbReference type="InterPro" id="IPR015424">
    <property type="entry name" value="PyrdxlP-dep_Trfase"/>
</dbReference>
<protein>
    <recommendedName>
        <fullName evidence="12">Phosphoserine aminotransferase</fullName>
        <ecNumber evidence="12">2.6.1.52</ecNumber>
    </recommendedName>
    <alternativeName>
        <fullName evidence="12">Phosphohydroxythreonine aminotransferase</fullName>
        <shortName evidence="12">PSAT</shortName>
    </alternativeName>
</protein>
<keyword evidence="6 12" id="KW-0808">Transferase</keyword>
<comment type="caution">
    <text evidence="14">The sequence shown here is derived from an EMBL/GenBank/DDBJ whole genome shotgun (WGS) entry which is preliminary data.</text>
</comment>